<evidence type="ECO:0008006" key="5">
    <source>
        <dbReference type="Google" id="ProtNLM"/>
    </source>
</evidence>
<accession>A0A2N9JHB2</accession>
<keyword evidence="2" id="KW-0472">Membrane</keyword>
<dbReference type="Proteomes" id="UP000238164">
    <property type="component" value="Chromosome 1"/>
</dbReference>
<reference evidence="3 4" key="1">
    <citation type="submission" date="2018-02" db="EMBL/GenBank/DDBJ databases">
        <authorList>
            <person name="Cohen D.B."/>
            <person name="Kent A.D."/>
        </authorList>
    </citation>
    <scope>NUCLEOTIDE SEQUENCE [LARGE SCALE GENOMIC DNA]</scope>
    <source>
        <strain evidence="3">1</strain>
    </source>
</reference>
<dbReference type="RefSeq" id="WP_158681026.1">
    <property type="nucleotide sequence ID" value="NZ_BAAAGO010000040.1"/>
</dbReference>
<dbReference type="AlphaFoldDB" id="A0A2N9JHB2"/>
<name>A0A2N9JHB2_9ACTN</name>
<protein>
    <recommendedName>
        <fullName evidence="5">Cell division protein FtsL</fullName>
    </recommendedName>
</protein>
<evidence type="ECO:0000313" key="3">
    <source>
        <dbReference type="EMBL" id="SPD87136.1"/>
    </source>
</evidence>
<organism evidence="3 4">
    <name type="scientific">Micropruina glycogenica</name>
    <dbReference type="NCBI Taxonomy" id="75385"/>
    <lineage>
        <taxon>Bacteria</taxon>
        <taxon>Bacillati</taxon>
        <taxon>Actinomycetota</taxon>
        <taxon>Actinomycetes</taxon>
        <taxon>Propionibacteriales</taxon>
        <taxon>Nocardioidaceae</taxon>
        <taxon>Micropruina</taxon>
    </lineage>
</organism>
<dbReference type="EMBL" id="LT985188">
    <property type="protein sequence ID" value="SPD87136.1"/>
    <property type="molecule type" value="Genomic_DNA"/>
</dbReference>
<keyword evidence="4" id="KW-1185">Reference proteome</keyword>
<proteinExistence type="predicted"/>
<gene>
    <name evidence="3" type="ORF">MPLG2_2106</name>
</gene>
<evidence type="ECO:0000256" key="2">
    <source>
        <dbReference type="SAM" id="Phobius"/>
    </source>
</evidence>
<dbReference type="KEGG" id="mgg:MPLG2_2106"/>
<sequence>MTALEALRKGPERASTERPRRWGLTSVPIPSRRMGSVPFVLVLGVFLAVGMVGLLLLNTALQEQGFAVQNRQKEAAQLGYRVAELQSQVTEARSSTRLAVEATKLGMVPNPYPVYLTLPNGQVVGNPTSISGYEIPDVRYRTPDELAALAQKAADAEAKRIADLAAKAKAAKEAKAKAAEEKKKAEAEAKAKAKAKADAKKAAEEAAKKKTGKKNGTDR</sequence>
<feature type="compositionally biased region" description="Basic and acidic residues" evidence="1">
    <location>
        <begin position="175"/>
        <end position="208"/>
    </location>
</feature>
<feature type="region of interest" description="Disordered" evidence="1">
    <location>
        <begin position="175"/>
        <end position="219"/>
    </location>
</feature>
<keyword evidence="2" id="KW-1133">Transmembrane helix</keyword>
<evidence type="ECO:0000313" key="4">
    <source>
        <dbReference type="Proteomes" id="UP000238164"/>
    </source>
</evidence>
<feature type="transmembrane region" description="Helical" evidence="2">
    <location>
        <begin position="39"/>
        <end position="61"/>
    </location>
</feature>
<dbReference type="OrthoDB" id="4792842at2"/>
<keyword evidence="2" id="KW-0812">Transmembrane</keyword>
<evidence type="ECO:0000256" key="1">
    <source>
        <dbReference type="SAM" id="MobiDB-lite"/>
    </source>
</evidence>